<dbReference type="SUPFAM" id="SSF57850">
    <property type="entry name" value="RING/U-box"/>
    <property type="match status" value="1"/>
</dbReference>
<protein>
    <recommendedName>
        <fullName evidence="4">RING-type domain-containing protein</fullName>
    </recommendedName>
</protein>
<dbReference type="AlphaFoldDB" id="A0ABD3HP87"/>
<reference evidence="2 3" key="1">
    <citation type="submission" date="2024-09" db="EMBL/GenBank/DDBJ databases">
        <title>Chromosome-scale assembly of Riccia sorocarpa.</title>
        <authorList>
            <person name="Paukszto L."/>
        </authorList>
    </citation>
    <scope>NUCLEOTIDE SEQUENCE [LARGE SCALE GENOMIC DNA]</scope>
    <source>
        <strain evidence="2">LP-2024</strain>
        <tissue evidence="2">Aerial parts of the thallus</tissue>
    </source>
</reference>
<dbReference type="PANTHER" id="PTHR23159">
    <property type="entry name" value="CENTROSOMAL PROTEIN 2"/>
    <property type="match status" value="1"/>
</dbReference>
<evidence type="ECO:0000313" key="3">
    <source>
        <dbReference type="Proteomes" id="UP001633002"/>
    </source>
</evidence>
<evidence type="ECO:0000256" key="1">
    <source>
        <dbReference type="SAM" id="Coils"/>
    </source>
</evidence>
<sequence>MRRIDMLVEAFEREGVGRPPQLKRRKLFTGEGSTSAVQIYQRPERSIVPKRTYSFSFEELAVLSRDEVFPFLNTSRLEKGLVTISGNVFLRGTSSENLREYPMDISPEGLRRKINFPAYGECKRTVDPAEIESEFLKRTGHKYKKDAWKAILPHGIVMKDFLAKQARSTRREPLLLPEAHNAFADTRAEWDNEKGDLVRERDLLQEELNKAKEAAVEAEEREVALRREKDALQLQHRKEKAELEARNAMLLEEVGQLQEEKKRNADKEEAVQGELAQIRQLMQDAAKRSEQTPDLKKELEAKELELKTLQDDASQIRQRLKEAKKRATELEGELKKMPAGIILKGDSKTLELMRAGKKWHRSCYPQLFHSADLTQWTGNQVVPEVCSFCKGLISPGCDIRIPTCGHSYHISCVCSSFGLNYLVCWNETCKDTIPNSWVKEFCLDREVNLEALEERYCCSWDVRSMAPSALTSELEQDFEVAGVPSMRARKKEYLESLTDTLAAKTKKAVHNHKGTRRVYFTSPIHRVPGNQFQLWSPVDGGLGVSDWGLLWGYPSTEYWVFSRRVPPHETGYHNRCLVTSVDVDVPSYWSLLQALCDLNSALCIRLRPGDGIFLESFAQALVAIPWAAKCLGILFRKEFVTIWRTGHVPLEALQSRDSYRTDQAYEVLSPLFSDSAVWHCVHASTSETAEDPVS</sequence>
<dbReference type="CDD" id="cd16448">
    <property type="entry name" value="RING-H2"/>
    <property type="match status" value="1"/>
</dbReference>
<evidence type="ECO:0000313" key="2">
    <source>
        <dbReference type="EMBL" id="KAL3692187.1"/>
    </source>
</evidence>
<dbReference type="EMBL" id="JBJQOH010000003">
    <property type="protein sequence ID" value="KAL3692187.1"/>
    <property type="molecule type" value="Genomic_DNA"/>
</dbReference>
<dbReference type="Proteomes" id="UP001633002">
    <property type="component" value="Unassembled WGS sequence"/>
</dbReference>
<keyword evidence="1" id="KW-0175">Coiled coil</keyword>
<dbReference type="PANTHER" id="PTHR23159:SF60">
    <property type="entry name" value="SPINDLE ASSEMBLY ABNORMAL PROTEIN 4"/>
    <property type="match status" value="1"/>
</dbReference>
<keyword evidence="3" id="KW-1185">Reference proteome</keyword>
<organism evidence="2 3">
    <name type="scientific">Riccia sorocarpa</name>
    <dbReference type="NCBI Taxonomy" id="122646"/>
    <lineage>
        <taxon>Eukaryota</taxon>
        <taxon>Viridiplantae</taxon>
        <taxon>Streptophyta</taxon>
        <taxon>Embryophyta</taxon>
        <taxon>Marchantiophyta</taxon>
        <taxon>Marchantiopsida</taxon>
        <taxon>Marchantiidae</taxon>
        <taxon>Marchantiales</taxon>
        <taxon>Ricciaceae</taxon>
        <taxon>Riccia</taxon>
    </lineage>
</organism>
<comment type="caution">
    <text evidence="2">The sequence shown here is derived from an EMBL/GenBank/DDBJ whole genome shotgun (WGS) entry which is preliminary data.</text>
</comment>
<name>A0ABD3HP87_9MARC</name>
<evidence type="ECO:0008006" key="4">
    <source>
        <dbReference type="Google" id="ProtNLM"/>
    </source>
</evidence>
<proteinExistence type="predicted"/>
<feature type="coiled-coil region" evidence="1">
    <location>
        <begin position="187"/>
        <end position="333"/>
    </location>
</feature>
<accession>A0ABD3HP87</accession>
<gene>
    <name evidence="2" type="ORF">R1sor_005838</name>
</gene>